<protein>
    <submittedName>
        <fullName evidence="1">Uncharacterized protein</fullName>
    </submittedName>
</protein>
<comment type="caution">
    <text evidence="1">The sequence shown here is derived from an EMBL/GenBank/DDBJ whole genome shotgun (WGS) entry which is preliminary data.</text>
</comment>
<name>A0ABW5A2V8_9BACL</name>
<organism evidence="1 2">
    <name type="scientific">Tumebacillus lipolyticus</name>
    <dbReference type="NCBI Taxonomy" id="1280370"/>
    <lineage>
        <taxon>Bacteria</taxon>
        <taxon>Bacillati</taxon>
        <taxon>Bacillota</taxon>
        <taxon>Bacilli</taxon>
        <taxon>Bacillales</taxon>
        <taxon>Alicyclobacillaceae</taxon>
        <taxon>Tumebacillus</taxon>
    </lineage>
</organism>
<dbReference type="RefSeq" id="WP_386049828.1">
    <property type="nucleotide sequence ID" value="NZ_JBHUIO010000026.1"/>
</dbReference>
<keyword evidence="2" id="KW-1185">Reference proteome</keyword>
<evidence type="ECO:0000313" key="1">
    <source>
        <dbReference type="EMBL" id="MFD2172443.1"/>
    </source>
</evidence>
<proteinExistence type="predicted"/>
<dbReference type="Proteomes" id="UP001597343">
    <property type="component" value="Unassembled WGS sequence"/>
</dbReference>
<evidence type="ECO:0000313" key="2">
    <source>
        <dbReference type="Proteomes" id="UP001597343"/>
    </source>
</evidence>
<accession>A0ABW5A2V8</accession>
<dbReference type="EMBL" id="JBHUIO010000026">
    <property type="protein sequence ID" value="MFD2172443.1"/>
    <property type="molecule type" value="Genomic_DNA"/>
</dbReference>
<gene>
    <name evidence="1" type="ORF">ACFSOY_21085</name>
</gene>
<reference evidence="2" key="1">
    <citation type="journal article" date="2019" name="Int. J. Syst. Evol. Microbiol.">
        <title>The Global Catalogue of Microorganisms (GCM) 10K type strain sequencing project: providing services to taxonomists for standard genome sequencing and annotation.</title>
        <authorList>
            <consortium name="The Broad Institute Genomics Platform"/>
            <consortium name="The Broad Institute Genome Sequencing Center for Infectious Disease"/>
            <person name="Wu L."/>
            <person name="Ma J."/>
        </authorList>
    </citation>
    <scope>NUCLEOTIDE SEQUENCE [LARGE SCALE GENOMIC DNA]</scope>
    <source>
        <strain evidence="2">CGMCC 1.13574</strain>
    </source>
</reference>
<sequence>MSSRKKIQKEQPSKNDLVGKLTQLLLVIKIALVVAQEIGIHVDVVIQVV</sequence>